<keyword evidence="10" id="KW-1185">Reference proteome</keyword>
<evidence type="ECO:0000313" key="9">
    <source>
        <dbReference type="EMBL" id="NPE13821.1"/>
    </source>
</evidence>
<dbReference type="RefSeq" id="WP_172175323.1">
    <property type="nucleotide sequence ID" value="NZ_CASGIA010000009.1"/>
</dbReference>
<dbReference type="Pfam" id="PF02321">
    <property type="entry name" value="OEP"/>
    <property type="match status" value="2"/>
</dbReference>
<comment type="similarity">
    <text evidence="2">Belongs to the outer membrane factor (OMF) (TC 1.B.17) family.</text>
</comment>
<evidence type="ECO:0000256" key="3">
    <source>
        <dbReference type="ARBA" id="ARBA00022448"/>
    </source>
</evidence>
<dbReference type="SUPFAM" id="SSF56954">
    <property type="entry name" value="Outer membrane efflux proteins (OEP)"/>
    <property type="match status" value="1"/>
</dbReference>
<gene>
    <name evidence="9" type="ORF">HPS55_05675</name>
</gene>
<feature type="chain" id="PRO_5045107073" evidence="8">
    <location>
        <begin position="21"/>
        <end position="448"/>
    </location>
</feature>
<keyword evidence="5" id="KW-0812">Transmembrane</keyword>
<accession>A0ABX2AUK6</accession>
<evidence type="ECO:0000256" key="8">
    <source>
        <dbReference type="SAM" id="SignalP"/>
    </source>
</evidence>
<comment type="subcellular location">
    <subcellularLocation>
        <location evidence="1">Cell outer membrane</location>
    </subcellularLocation>
</comment>
<comment type="caution">
    <text evidence="9">The sequence shown here is derived from an EMBL/GenBank/DDBJ whole genome shotgun (WGS) entry which is preliminary data.</text>
</comment>
<evidence type="ECO:0000313" key="10">
    <source>
        <dbReference type="Proteomes" id="UP001193734"/>
    </source>
</evidence>
<keyword evidence="7" id="KW-0998">Cell outer membrane</keyword>
<organism evidence="9 10">
    <name type="scientific">Xylanibacter rodentium</name>
    <dbReference type="NCBI Taxonomy" id="2736289"/>
    <lineage>
        <taxon>Bacteria</taxon>
        <taxon>Pseudomonadati</taxon>
        <taxon>Bacteroidota</taxon>
        <taxon>Bacteroidia</taxon>
        <taxon>Bacteroidales</taxon>
        <taxon>Prevotellaceae</taxon>
        <taxon>Xylanibacter</taxon>
    </lineage>
</organism>
<dbReference type="InterPro" id="IPR051906">
    <property type="entry name" value="TolC-like"/>
</dbReference>
<evidence type="ECO:0000256" key="6">
    <source>
        <dbReference type="ARBA" id="ARBA00023136"/>
    </source>
</evidence>
<dbReference type="PANTHER" id="PTHR30026">
    <property type="entry name" value="OUTER MEMBRANE PROTEIN TOLC"/>
    <property type="match status" value="1"/>
</dbReference>
<keyword evidence="6" id="KW-0472">Membrane</keyword>
<protein>
    <submittedName>
        <fullName evidence="9">TolC family protein</fullName>
    </submittedName>
</protein>
<proteinExistence type="inferred from homology"/>
<keyword evidence="4" id="KW-1134">Transmembrane beta strand</keyword>
<keyword evidence="8" id="KW-0732">Signal</keyword>
<dbReference type="EMBL" id="JABKKE010000007">
    <property type="protein sequence ID" value="NPE13821.1"/>
    <property type="molecule type" value="Genomic_DNA"/>
</dbReference>
<dbReference type="PANTHER" id="PTHR30026:SF20">
    <property type="entry name" value="OUTER MEMBRANE PROTEIN TOLC"/>
    <property type="match status" value="1"/>
</dbReference>
<name>A0ABX2AUK6_9BACT</name>
<evidence type="ECO:0000256" key="5">
    <source>
        <dbReference type="ARBA" id="ARBA00022692"/>
    </source>
</evidence>
<dbReference type="Proteomes" id="UP001193734">
    <property type="component" value="Unassembled WGS sequence"/>
</dbReference>
<evidence type="ECO:0000256" key="7">
    <source>
        <dbReference type="ARBA" id="ARBA00023237"/>
    </source>
</evidence>
<evidence type="ECO:0000256" key="2">
    <source>
        <dbReference type="ARBA" id="ARBA00007613"/>
    </source>
</evidence>
<dbReference type="InterPro" id="IPR003423">
    <property type="entry name" value="OMP_efflux"/>
</dbReference>
<dbReference type="Gene3D" id="1.20.1600.10">
    <property type="entry name" value="Outer membrane efflux proteins (OEP)"/>
    <property type="match status" value="1"/>
</dbReference>
<evidence type="ECO:0000256" key="1">
    <source>
        <dbReference type="ARBA" id="ARBA00004442"/>
    </source>
</evidence>
<reference evidence="9 10" key="1">
    <citation type="submission" date="2020-05" db="EMBL/GenBank/DDBJ databases">
        <title>Distinct polysaccharide utilization as determinants for interspecies competition between intestinal Prevotella spp.</title>
        <authorList>
            <person name="Galvez E.J.C."/>
            <person name="Iljazovic A."/>
            <person name="Strowig T."/>
        </authorList>
    </citation>
    <scope>NUCLEOTIDE SEQUENCE [LARGE SCALE GENOMIC DNA]</scope>
    <source>
        <strain evidence="9 10">PROD</strain>
    </source>
</reference>
<dbReference type="GeneID" id="82157249"/>
<sequence>MNKGIMLIGTILLTAVSASADNPKKWTLEECINYAMTNNITLKKTRLEKQSATEDLKQSKAALLPSFNLSTNQSIGYRPWVNDGVSTVNNGTVSTSINKTSYNGSYGLNTSWTVWNGNRNLNTVKQNRLAEQQAELNSDITANSIQEQIIQLYVQILYLKEAINVCRNNYETALKNEERGKEMVEAGNMSKADLAQLTAQTATDKYNITEAESNLAGYRLQLKQLLEITGEEDFDIYIPEISDNKAMKEIPPLETVYETALTTRPEIENGRLAIENSKLGISIAKSGKMPTISLTGGVGTNTTSMNSRTWGTQIKTNMDASVGATLSIPLFDNRSTRTAVNKAKLQQEESLLDLQDRQKQLYSTIEGYWLDAYTNQQKFKAAQASVESEQAGYDLVSEQFRLGMKNIIELMTGKNNLLNAQQNRLQSKYMTILNIQILNFYKGEPAKL</sequence>
<feature type="signal peptide" evidence="8">
    <location>
        <begin position="1"/>
        <end position="20"/>
    </location>
</feature>
<keyword evidence="3" id="KW-0813">Transport</keyword>
<evidence type="ECO:0000256" key="4">
    <source>
        <dbReference type="ARBA" id="ARBA00022452"/>
    </source>
</evidence>